<accession>A0A8D0HQA2</accession>
<sequence>MCPPHAYLPCSLYPSADSSSSACPFILCGALKKGPYAKAMLNMKLALPYQLKALEWDEAHLTNRQQCYCYCGGPGEWNLKMLQCRRCAQWFHEACTQCLSKPLLYGDRFYVFECCVCTGGPESLSDTPKGDRYSQLLSALSSHKDRFISGKEIKKRKGLFGLHTRIPPPAPQVPDGQGDAMLMTPSVRCTRACDCLCFISLCPAPLPPLGAAPPPCCADKEGLLQLPFRAGRVWASAQEGPAAPGRGDSPKHRPAQHQGEGPAGESPHPGNSYITTPPGGGVGG</sequence>
<dbReference type="PANTHER" id="PTHR12628:SF11">
    <property type="entry name" value="PHD FINGER PROTEIN 1"/>
    <property type="match status" value="1"/>
</dbReference>
<evidence type="ECO:0000256" key="3">
    <source>
        <dbReference type="ARBA" id="ARBA00022771"/>
    </source>
</evidence>
<organism evidence="7 8">
    <name type="scientific">Sphenodon punctatus</name>
    <name type="common">Tuatara</name>
    <name type="synonym">Hatteria punctata</name>
    <dbReference type="NCBI Taxonomy" id="8508"/>
    <lineage>
        <taxon>Eukaryota</taxon>
        <taxon>Metazoa</taxon>
        <taxon>Chordata</taxon>
        <taxon>Craniata</taxon>
        <taxon>Vertebrata</taxon>
        <taxon>Euteleostomi</taxon>
        <taxon>Lepidosauria</taxon>
        <taxon>Sphenodontia</taxon>
        <taxon>Sphenodontidae</taxon>
        <taxon>Sphenodon</taxon>
    </lineage>
</organism>
<comment type="subcellular location">
    <subcellularLocation>
        <location evidence="1">Nucleus</location>
    </subcellularLocation>
</comment>
<evidence type="ECO:0000256" key="4">
    <source>
        <dbReference type="ARBA" id="ARBA00022833"/>
    </source>
</evidence>
<evidence type="ECO:0000313" key="8">
    <source>
        <dbReference type="Proteomes" id="UP000694392"/>
    </source>
</evidence>
<keyword evidence="5" id="KW-0539">Nucleus</keyword>
<dbReference type="GO" id="GO:0005634">
    <property type="term" value="C:nucleus"/>
    <property type="evidence" value="ECO:0007669"/>
    <property type="project" value="UniProtKB-SubCell"/>
</dbReference>
<dbReference type="OMA" id="ECCACTR"/>
<dbReference type="GO" id="GO:0045814">
    <property type="term" value="P:negative regulation of gene expression, epigenetic"/>
    <property type="evidence" value="ECO:0007669"/>
    <property type="project" value="TreeGrafter"/>
</dbReference>
<keyword evidence="3" id="KW-0863">Zinc-finger</keyword>
<name>A0A8D0HQA2_SPHPU</name>
<evidence type="ECO:0000256" key="1">
    <source>
        <dbReference type="ARBA" id="ARBA00004123"/>
    </source>
</evidence>
<dbReference type="Gene3D" id="3.90.980.20">
    <property type="match status" value="1"/>
</dbReference>
<dbReference type="InterPro" id="IPR011011">
    <property type="entry name" value="Znf_FYVE_PHD"/>
</dbReference>
<dbReference type="PANTHER" id="PTHR12628">
    <property type="entry name" value="POLYCOMB-LIKE TRANSCRIPTION FACTOR"/>
    <property type="match status" value="1"/>
</dbReference>
<dbReference type="GO" id="GO:0008270">
    <property type="term" value="F:zinc ion binding"/>
    <property type="evidence" value="ECO:0007669"/>
    <property type="project" value="UniProtKB-KW"/>
</dbReference>
<reference evidence="7" key="1">
    <citation type="submission" date="2025-08" db="UniProtKB">
        <authorList>
            <consortium name="Ensembl"/>
        </authorList>
    </citation>
    <scope>IDENTIFICATION</scope>
</reference>
<dbReference type="GeneTree" id="ENSGT00950000183180"/>
<keyword evidence="2" id="KW-0479">Metal-binding</keyword>
<evidence type="ECO:0008006" key="9">
    <source>
        <dbReference type="Google" id="ProtNLM"/>
    </source>
</evidence>
<evidence type="ECO:0000256" key="2">
    <source>
        <dbReference type="ARBA" id="ARBA00022723"/>
    </source>
</evidence>
<dbReference type="InterPro" id="IPR019786">
    <property type="entry name" value="Zinc_finger_PHD-type_CS"/>
</dbReference>
<dbReference type="PROSITE" id="PS01359">
    <property type="entry name" value="ZF_PHD_1"/>
    <property type="match status" value="1"/>
</dbReference>
<dbReference type="GO" id="GO:0003677">
    <property type="term" value="F:DNA binding"/>
    <property type="evidence" value="ECO:0007669"/>
    <property type="project" value="TreeGrafter"/>
</dbReference>
<protein>
    <recommendedName>
        <fullName evidence="9">PHD finger protein 1</fullName>
    </recommendedName>
</protein>
<dbReference type="SUPFAM" id="SSF57903">
    <property type="entry name" value="FYVE/PHD zinc finger"/>
    <property type="match status" value="1"/>
</dbReference>
<proteinExistence type="predicted"/>
<dbReference type="Proteomes" id="UP000694392">
    <property type="component" value="Unplaced"/>
</dbReference>
<dbReference type="GO" id="GO:0003682">
    <property type="term" value="F:chromatin binding"/>
    <property type="evidence" value="ECO:0007669"/>
    <property type="project" value="TreeGrafter"/>
</dbReference>
<dbReference type="AlphaFoldDB" id="A0A8D0HQA2"/>
<feature type="region of interest" description="Disordered" evidence="6">
    <location>
        <begin position="236"/>
        <end position="284"/>
    </location>
</feature>
<keyword evidence="4" id="KW-0862">Zinc</keyword>
<evidence type="ECO:0000256" key="5">
    <source>
        <dbReference type="ARBA" id="ARBA00023242"/>
    </source>
</evidence>
<dbReference type="Ensembl" id="ENSSPUT00000025369.1">
    <property type="protein sequence ID" value="ENSSPUP00000023777.1"/>
    <property type="gene ID" value="ENSSPUG00000018241.1"/>
</dbReference>
<keyword evidence="8" id="KW-1185">Reference proteome</keyword>
<reference evidence="7" key="2">
    <citation type="submission" date="2025-09" db="UniProtKB">
        <authorList>
            <consortium name="Ensembl"/>
        </authorList>
    </citation>
    <scope>IDENTIFICATION</scope>
</reference>
<evidence type="ECO:0000256" key="6">
    <source>
        <dbReference type="SAM" id="MobiDB-lite"/>
    </source>
</evidence>
<evidence type="ECO:0000313" key="7">
    <source>
        <dbReference type="Ensembl" id="ENSSPUP00000023777.1"/>
    </source>
</evidence>